<evidence type="ECO:0000256" key="8">
    <source>
        <dbReference type="SAM" id="MobiDB-lite"/>
    </source>
</evidence>
<name>A0A0H5QFU7_9EUKA</name>
<evidence type="ECO:0000313" key="10">
    <source>
        <dbReference type="EMBL" id="CRZ00928.1"/>
    </source>
</evidence>
<feature type="transmembrane region" description="Helical" evidence="9">
    <location>
        <begin position="137"/>
        <end position="156"/>
    </location>
</feature>
<keyword evidence="5 9" id="KW-1133">Transmembrane helix</keyword>
<feature type="region of interest" description="Disordered" evidence="8">
    <location>
        <begin position="247"/>
        <end position="266"/>
    </location>
</feature>
<dbReference type="Gene3D" id="1.20.1280.290">
    <property type="match status" value="2"/>
</dbReference>
<evidence type="ECO:0000256" key="5">
    <source>
        <dbReference type="ARBA" id="ARBA00022989"/>
    </source>
</evidence>
<dbReference type="InterPro" id="IPR006603">
    <property type="entry name" value="PQ-loop_rpt"/>
</dbReference>
<dbReference type="PANTHER" id="PTHR12226">
    <property type="entry name" value="MANNOSE-P-DOLICHOL UTILIZATION DEFECT 1 LEC35 -RELATED"/>
    <property type="match status" value="1"/>
</dbReference>
<organism evidence="10">
    <name type="scientific">Spongospora subterranea</name>
    <dbReference type="NCBI Taxonomy" id="70186"/>
    <lineage>
        <taxon>Eukaryota</taxon>
        <taxon>Sar</taxon>
        <taxon>Rhizaria</taxon>
        <taxon>Endomyxa</taxon>
        <taxon>Phytomyxea</taxon>
        <taxon>Plasmodiophorida</taxon>
        <taxon>Plasmodiophoridae</taxon>
        <taxon>Spongospora</taxon>
    </lineage>
</organism>
<dbReference type="PIRSF" id="PIRSF023381">
    <property type="entry name" value="MannP-dilichol_defect-1p"/>
    <property type="match status" value="1"/>
</dbReference>
<sequence length="266" mass="28850">YTDLIMSGLEWLGNTARRFGLLSDKCYETVVNRGLYTDRHCATVAFSKAIGLAIITASAIVKVPQIAKIVYSRSAKGVSPLMYLLEVYALMITVAFAVRTSVPFTSYGESCFLLLQDFIILALLWKYSGRKRSYMSSGALIAVYVAFGYALAGPMVTRAQLQVLRQTCMVAFIASKVPQIVMNFQSGSTGQLSVITQGLQFIGNAARIATTFGDPGAFSWTVLCDLMMSFMLNGILTTQIVVYGAKKGGKKTPSTKKKGSGSKKSQ</sequence>
<evidence type="ECO:0000256" key="2">
    <source>
        <dbReference type="ARBA" id="ARBA00022448"/>
    </source>
</evidence>
<keyword evidence="6 9" id="KW-0472">Membrane</keyword>
<comment type="subcellular location">
    <subcellularLocation>
        <location evidence="1">Membrane</location>
        <topology evidence="1">Multi-pass membrane protein</topology>
    </subcellularLocation>
</comment>
<evidence type="ECO:0000256" key="1">
    <source>
        <dbReference type="ARBA" id="ARBA00004141"/>
    </source>
</evidence>
<dbReference type="GO" id="GO:0016020">
    <property type="term" value="C:membrane"/>
    <property type="evidence" value="ECO:0007669"/>
    <property type="project" value="UniProtKB-SubCell"/>
</dbReference>
<evidence type="ECO:0000256" key="6">
    <source>
        <dbReference type="ARBA" id="ARBA00023136"/>
    </source>
</evidence>
<feature type="transmembrane region" description="Helical" evidence="9">
    <location>
        <begin position="104"/>
        <end position="125"/>
    </location>
</feature>
<evidence type="ECO:0000256" key="7">
    <source>
        <dbReference type="ARBA" id="ARBA00038475"/>
    </source>
</evidence>
<feature type="transmembrane region" description="Helical" evidence="9">
    <location>
        <begin position="226"/>
        <end position="245"/>
    </location>
</feature>
<keyword evidence="2" id="KW-0813">Transport</keyword>
<dbReference type="AlphaFoldDB" id="A0A0H5QFU7"/>
<reference evidence="10" key="1">
    <citation type="submission" date="2015-04" db="EMBL/GenBank/DDBJ databases">
        <title>The genome sequence of the plant pathogenic Rhizarian Plasmodiophora brassicae reveals insights in its biotrophic life cycle and the origin of chitin synthesis.</title>
        <authorList>
            <person name="Schwelm A."/>
            <person name="Fogelqvist J."/>
            <person name="Knaust A."/>
            <person name="Julke S."/>
            <person name="Lilja T."/>
            <person name="Dhandapani V."/>
            <person name="Bonilla-Rosso G."/>
            <person name="Karlsson M."/>
            <person name="Shevchenko A."/>
            <person name="Choi S.R."/>
            <person name="Kim H.G."/>
            <person name="Park J.Y."/>
            <person name="Lim Y.P."/>
            <person name="Ludwig-Muller J."/>
            <person name="Dixelius C."/>
        </authorList>
    </citation>
    <scope>NUCLEOTIDE SEQUENCE</scope>
    <source>
        <tissue evidence="10">Potato root galls</tissue>
    </source>
</reference>
<evidence type="ECO:0000256" key="9">
    <source>
        <dbReference type="SAM" id="Phobius"/>
    </source>
</evidence>
<comment type="similarity">
    <text evidence="7">Belongs to the MPDU1 (TC 2.A.43.3) family.</text>
</comment>
<evidence type="ECO:0008006" key="11">
    <source>
        <dbReference type="Google" id="ProtNLM"/>
    </source>
</evidence>
<dbReference type="EMBL" id="HACM01000486">
    <property type="protein sequence ID" value="CRZ00928.1"/>
    <property type="molecule type" value="Transcribed_RNA"/>
</dbReference>
<dbReference type="InterPro" id="IPR016817">
    <property type="entry name" value="MannP-dilichol_defect-1"/>
</dbReference>
<protein>
    <recommendedName>
        <fullName evidence="11">Mannose-P-dolichol utilization defect 1 protein homolog</fullName>
    </recommendedName>
</protein>
<evidence type="ECO:0000256" key="3">
    <source>
        <dbReference type="ARBA" id="ARBA00022692"/>
    </source>
</evidence>
<feature type="non-terminal residue" evidence="10">
    <location>
        <position position="1"/>
    </location>
</feature>
<keyword evidence="4" id="KW-0677">Repeat</keyword>
<accession>A0A0H5QFU7</accession>
<feature type="transmembrane region" description="Helical" evidence="9">
    <location>
        <begin position="81"/>
        <end position="98"/>
    </location>
</feature>
<evidence type="ECO:0000256" key="4">
    <source>
        <dbReference type="ARBA" id="ARBA00022737"/>
    </source>
</evidence>
<dbReference type="Pfam" id="PF04193">
    <property type="entry name" value="PQ-loop"/>
    <property type="match status" value="2"/>
</dbReference>
<keyword evidence="3 9" id="KW-0812">Transmembrane</keyword>
<proteinExistence type="inferred from homology"/>
<feature type="transmembrane region" description="Helical" evidence="9">
    <location>
        <begin position="42"/>
        <end position="61"/>
    </location>
</feature>
<dbReference type="SMART" id="SM00679">
    <property type="entry name" value="CTNS"/>
    <property type="match status" value="2"/>
</dbReference>
<dbReference type="PANTHER" id="PTHR12226:SF2">
    <property type="entry name" value="MANNOSE-P-DOLICHOL UTILIZATION DEFECT 1 PROTEIN"/>
    <property type="match status" value="1"/>
</dbReference>